<dbReference type="VEuPathDB" id="FungiDB:LEMA_P124020.1"/>
<feature type="region of interest" description="Disordered" evidence="1">
    <location>
        <begin position="1"/>
        <end position="37"/>
    </location>
</feature>
<dbReference type="EMBL" id="FP929115">
    <property type="protein sequence ID" value="CBX89984.1"/>
    <property type="molecule type" value="Genomic_DNA"/>
</dbReference>
<dbReference type="Proteomes" id="UP000002668">
    <property type="component" value="Genome"/>
</dbReference>
<dbReference type="AlphaFoldDB" id="E4ZQ74"/>
<feature type="compositionally biased region" description="Polar residues" evidence="1">
    <location>
        <begin position="23"/>
        <end position="37"/>
    </location>
</feature>
<proteinExistence type="predicted"/>
<keyword evidence="3" id="KW-1185">Reference proteome</keyword>
<evidence type="ECO:0000313" key="3">
    <source>
        <dbReference type="Proteomes" id="UP000002668"/>
    </source>
</evidence>
<reference evidence="3" key="1">
    <citation type="journal article" date="2011" name="Nat. Commun.">
        <title>Effector diversification within compartments of the Leptosphaeria maculans genome affected by Repeat-Induced Point mutations.</title>
        <authorList>
            <person name="Rouxel T."/>
            <person name="Grandaubert J."/>
            <person name="Hane J.K."/>
            <person name="Hoede C."/>
            <person name="van de Wouw A.P."/>
            <person name="Couloux A."/>
            <person name="Dominguez V."/>
            <person name="Anthouard V."/>
            <person name="Bally P."/>
            <person name="Bourras S."/>
            <person name="Cozijnsen A.J."/>
            <person name="Ciuffetti L.M."/>
            <person name="Degrave A."/>
            <person name="Dilmaghani A."/>
            <person name="Duret L."/>
            <person name="Fudal I."/>
            <person name="Goodwin S.B."/>
            <person name="Gout L."/>
            <person name="Glaser N."/>
            <person name="Linglin J."/>
            <person name="Kema G.H.J."/>
            <person name="Lapalu N."/>
            <person name="Lawrence C.B."/>
            <person name="May K."/>
            <person name="Meyer M."/>
            <person name="Ollivier B."/>
            <person name="Poulain J."/>
            <person name="Schoch C.L."/>
            <person name="Simon A."/>
            <person name="Spatafora J.W."/>
            <person name="Stachowiak A."/>
            <person name="Turgeon B.G."/>
            <person name="Tyler B.M."/>
            <person name="Vincent D."/>
            <person name="Weissenbach J."/>
            <person name="Amselem J."/>
            <person name="Quesneville H."/>
            <person name="Oliver R.P."/>
            <person name="Wincker P."/>
            <person name="Balesdent M.-H."/>
            <person name="Howlett B.J."/>
        </authorList>
    </citation>
    <scope>NUCLEOTIDE SEQUENCE [LARGE SCALE GENOMIC DNA]</scope>
    <source>
        <strain evidence="3">JN3 / isolate v23.1.3 / race Av1-4-5-6-7-8</strain>
    </source>
</reference>
<protein>
    <submittedName>
        <fullName evidence="2">Predicted protein</fullName>
    </submittedName>
</protein>
<organism evidence="3">
    <name type="scientific">Leptosphaeria maculans (strain JN3 / isolate v23.1.3 / race Av1-4-5-6-7-8)</name>
    <name type="common">Blackleg fungus</name>
    <name type="synonym">Phoma lingam</name>
    <dbReference type="NCBI Taxonomy" id="985895"/>
    <lineage>
        <taxon>Eukaryota</taxon>
        <taxon>Fungi</taxon>
        <taxon>Dikarya</taxon>
        <taxon>Ascomycota</taxon>
        <taxon>Pezizomycotina</taxon>
        <taxon>Dothideomycetes</taxon>
        <taxon>Pleosporomycetidae</taxon>
        <taxon>Pleosporales</taxon>
        <taxon>Pleosporineae</taxon>
        <taxon>Leptosphaeriaceae</taxon>
        <taxon>Plenodomus</taxon>
        <taxon>Plenodomus lingam/Leptosphaeria maculans species complex</taxon>
    </lineage>
</organism>
<accession>E4ZQ74</accession>
<name>E4ZQ74_LEPMJ</name>
<gene>
    <name evidence="2" type="ORF">LEMA_P124020.1</name>
</gene>
<evidence type="ECO:0000313" key="2">
    <source>
        <dbReference type="EMBL" id="CBX89984.1"/>
    </source>
</evidence>
<sequence>MNAGSTGGENTVQKDTASEMRLNLQNDNGNMTKLNLH</sequence>
<dbReference type="HOGENOM" id="CLU_3351251_0_0_1"/>
<evidence type="ECO:0000256" key="1">
    <source>
        <dbReference type="SAM" id="MobiDB-lite"/>
    </source>
</evidence>
<dbReference type="InParanoid" id="E4ZQ74"/>